<sequence length="103" mass="11744">MGVFLFVIRFYGSLVFFVIRVLSSIMAKKSKKIANITFSSALREASSLSFALVLYPIIFLLLGVYADKKLHTTPLFIILGFFAGLVWFAWRAYKLANKLKKEK</sequence>
<dbReference type="EMBL" id="MGFJ01000015">
    <property type="protein sequence ID" value="OGM02748.1"/>
    <property type="molecule type" value="Genomic_DNA"/>
</dbReference>
<dbReference type="Proteomes" id="UP000176198">
    <property type="component" value="Unassembled WGS sequence"/>
</dbReference>
<dbReference type="AlphaFoldDB" id="A0A1F7WKT7"/>
<proteinExistence type="predicted"/>
<evidence type="ECO:0000313" key="2">
    <source>
        <dbReference type="EMBL" id="OGM02748.1"/>
    </source>
</evidence>
<dbReference type="InterPro" id="IPR032820">
    <property type="entry name" value="ATPase_put"/>
</dbReference>
<keyword evidence="1" id="KW-0472">Membrane</keyword>
<feature type="transmembrane region" description="Helical" evidence="1">
    <location>
        <begin position="72"/>
        <end position="93"/>
    </location>
</feature>
<keyword evidence="1" id="KW-1133">Transmembrane helix</keyword>
<keyword evidence="1" id="KW-0812">Transmembrane</keyword>
<organism evidence="2 3">
    <name type="scientific">Candidatus Woesebacteria bacterium GWA1_41_8</name>
    <dbReference type="NCBI Taxonomy" id="1802471"/>
    <lineage>
        <taxon>Bacteria</taxon>
        <taxon>Candidatus Woeseibacteriota</taxon>
    </lineage>
</organism>
<feature type="transmembrane region" description="Helical" evidence="1">
    <location>
        <begin position="6"/>
        <end position="27"/>
    </location>
</feature>
<evidence type="ECO:0008006" key="4">
    <source>
        <dbReference type="Google" id="ProtNLM"/>
    </source>
</evidence>
<comment type="caution">
    <text evidence="2">The sequence shown here is derived from an EMBL/GenBank/DDBJ whole genome shotgun (WGS) entry which is preliminary data.</text>
</comment>
<dbReference type="STRING" id="1802471.A2115_02165"/>
<protein>
    <recommendedName>
        <fullName evidence="4">ATP synthase protein I</fullName>
    </recommendedName>
</protein>
<evidence type="ECO:0000313" key="3">
    <source>
        <dbReference type="Proteomes" id="UP000176198"/>
    </source>
</evidence>
<reference evidence="2 3" key="1">
    <citation type="journal article" date="2016" name="Nat. Commun.">
        <title>Thousands of microbial genomes shed light on interconnected biogeochemical processes in an aquifer system.</title>
        <authorList>
            <person name="Anantharaman K."/>
            <person name="Brown C.T."/>
            <person name="Hug L.A."/>
            <person name="Sharon I."/>
            <person name="Castelle C.J."/>
            <person name="Probst A.J."/>
            <person name="Thomas B.C."/>
            <person name="Singh A."/>
            <person name="Wilkins M.J."/>
            <person name="Karaoz U."/>
            <person name="Brodie E.L."/>
            <person name="Williams K.H."/>
            <person name="Hubbard S.S."/>
            <person name="Banfield J.F."/>
        </authorList>
    </citation>
    <scope>NUCLEOTIDE SEQUENCE [LARGE SCALE GENOMIC DNA]</scope>
</reference>
<gene>
    <name evidence="2" type="ORF">A2115_02165</name>
</gene>
<evidence type="ECO:0000256" key="1">
    <source>
        <dbReference type="SAM" id="Phobius"/>
    </source>
</evidence>
<feature type="transmembrane region" description="Helical" evidence="1">
    <location>
        <begin position="48"/>
        <end position="66"/>
    </location>
</feature>
<accession>A0A1F7WKT7</accession>
<dbReference type="Pfam" id="PF09527">
    <property type="entry name" value="ATPase_gene1"/>
    <property type="match status" value="1"/>
</dbReference>
<name>A0A1F7WKT7_9BACT</name>